<feature type="region of interest" description="Disordered" evidence="1">
    <location>
        <begin position="1"/>
        <end position="27"/>
    </location>
</feature>
<accession>A0ABV6ZS02</accession>
<feature type="compositionally biased region" description="Basic and acidic residues" evidence="1">
    <location>
        <begin position="1"/>
        <end position="18"/>
    </location>
</feature>
<comment type="caution">
    <text evidence="2">The sequence shown here is derived from an EMBL/GenBank/DDBJ whole genome shotgun (WGS) entry which is preliminary data.</text>
</comment>
<gene>
    <name evidence="2" type="ORF">ACETRX_35740</name>
</gene>
<feature type="compositionally biased region" description="Basic and acidic residues" evidence="1">
    <location>
        <begin position="70"/>
        <end position="79"/>
    </location>
</feature>
<feature type="compositionally biased region" description="Basic and acidic residues" evidence="1">
    <location>
        <begin position="130"/>
        <end position="144"/>
    </location>
</feature>
<evidence type="ECO:0000256" key="1">
    <source>
        <dbReference type="SAM" id="MobiDB-lite"/>
    </source>
</evidence>
<dbReference type="EMBL" id="JBHGPK010000057">
    <property type="protein sequence ID" value="MFC2254970.1"/>
    <property type="molecule type" value="Genomic_DNA"/>
</dbReference>
<dbReference type="Pfam" id="PF20106">
    <property type="entry name" value="DUF6496"/>
    <property type="match status" value="1"/>
</dbReference>
<proteinExistence type="predicted"/>
<dbReference type="Proteomes" id="UP001595190">
    <property type="component" value="Unassembled WGS sequence"/>
</dbReference>
<protein>
    <submittedName>
        <fullName evidence="2">DUF6496 domain-containing protein</fullName>
    </submittedName>
</protein>
<reference evidence="2 3" key="1">
    <citation type="submission" date="2024-09" db="EMBL/GenBank/DDBJ databases">
        <title>Description of Labrys sedimenti sp. nov., isolated from a diclofenac-degrading enrichment culture, and genome-based reclassification of Labrys portucalensis as a later heterotypic synonym of Labrys neptuniae.</title>
        <authorList>
            <person name="Tancsics A."/>
            <person name="Csepanyi A."/>
        </authorList>
    </citation>
    <scope>NUCLEOTIDE SEQUENCE [LARGE SCALE GENOMIC DNA]</scope>
    <source>
        <strain evidence="2 3">LMG 23412</strain>
    </source>
</reference>
<name>A0ABV6ZS02_9HYPH</name>
<feature type="compositionally biased region" description="Basic and acidic residues" evidence="1">
    <location>
        <begin position="166"/>
        <end position="182"/>
    </location>
</feature>
<sequence>MPNRKTIEKARQDEREGKAPSTQAGEFVHEEIEKIRRGQHGARSAKQAIAIGLSEARRAGVDLPPPNKGKVKESTRKSAEYAYEVGQGERAPKRRPRVSRAVSEVLKHEPKNTASHEALSRQARRAASHRTAEERSDAAEKAAETKGASSRSAAARKAARTKGAHARKEAARKAAETRAHHS</sequence>
<feature type="compositionally biased region" description="Low complexity" evidence="1">
    <location>
        <begin position="145"/>
        <end position="156"/>
    </location>
</feature>
<evidence type="ECO:0000313" key="3">
    <source>
        <dbReference type="Proteomes" id="UP001595190"/>
    </source>
</evidence>
<evidence type="ECO:0000313" key="2">
    <source>
        <dbReference type="EMBL" id="MFC2254970.1"/>
    </source>
</evidence>
<feature type="region of interest" description="Disordered" evidence="1">
    <location>
        <begin position="55"/>
        <end position="182"/>
    </location>
</feature>
<organism evidence="2 3">
    <name type="scientific">Labrys neptuniae</name>
    <dbReference type="NCBI Taxonomy" id="376174"/>
    <lineage>
        <taxon>Bacteria</taxon>
        <taxon>Pseudomonadati</taxon>
        <taxon>Pseudomonadota</taxon>
        <taxon>Alphaproteobacteria</taxon>
        <taxon>Hyphomicrobiales</taxon>
        <taxon>Xanthobacteraceae</taxon>
        <taxon>Labrys</taxon>
    </lineage>
</organism>
<dbReference type="RefSeq" id="WP_394315557.1">
    <property type="nucleotide sequence ID" value="NZ_JBHGPK010000057.1"/>
</dbReference>
<dbReference type="InterPro" id="IPR045468">
    <property type="entry name" value="DUF6496"/>
</dbReference>